<reference evidence="4 5" key="1">
    <citation type="journal article" date="2021" name="Nat. Plants">
        <title>The Taxus genome provides insights into paclitaxel biosynthesis.</title>
        <authorList>
            <person name="Xiong X."/>
            <person name="Gou J."/>
            <person name="Liao Q."/>
            <person name="Li Y."/>
            <person name="Zhou Q."/>
            <person name="Bi G."/>
            <person name="Li C."/>
            <person name="Du R."/>
            <person name="Wang X."/>
            <person name="Sun T."/>
            <person name="Guo L."/>
            <person name="Liang H."/>
            <person name="Lu P."/>
            <person name="Wu Y."/>
            <person name="Zhang Z."/>
            <person name="Ro D.K."/>
            <person name="Shang Y."/>
            <person name="Huang S."/>
            <person name="Yan J."/>
        </authorList>
    </citation>
    <scope>NUCLEOTIDE SEQUENCE [LARGE SCALE GENOMIC DNA]</scope>
    <source>
        <strain evidence="4">Ta-2019</strain>
    </source>
</reference>
<organism evidence="4 5">
    <name type="scientific">Taxus chinensis</name>
    <name type="common">Chinese yew</name>
    <name type="synonym">Taxus wallichiana var. chinensis</name>
    <dbReference type="NCBI Taxonomy" id="29808"/>
    <lineage>
        <taxon>Eukaryota</taxon>
        <taxon>Viridiplantae</taxon>
        <taxon>Streptophyta</taxon>
        <taxon>Embryophyta</taxon>
        <taxon>Tracheophyta</taxon>
        <taxon>Spermatophyta</taxon>
        <taxon>Pinopsida</taxon>
        <taxon>Pinidae</taxon>
        <taxon>Conifers II</taxon>
        <taxon>Cupressales</taxon>
        <taxon>Taxaceae</taxon>
        <taxon>Taxus</taxon>
    </lineage>
</organism>
<protein>
    <recommendedName>
        <fullName evidence="6">DUF668 domain-containing protein</fullName>
    </recommendedName>
</protein>
<keyword evidence="5" id="KW-1185">Reference proteome</keyword>
<dbReference type="Proteomes" id="UP000824469">
    <property type="component" value="Unassembled WGS sequence"/>
</dbReference>
<comment type="caution">
    <text evidence="4">The sequence shown here is derived from an EMBL/GenBank/DDBJ whole genome shotgun (WGS) entry which is preliminary data.</text>
</comment>
<dbReference type="PANTHER" id="PTHR31371">
    <property type="entry name" value="BNAC09G50660D PROTEIN"/>
    <property type="match status" value="1"/>
</dbReference>
<name>A0AA38GK36_TAXCH</name>
<sequence length="642" mass="71904">MVLEAWIHRMGNNVSYNLKKTALLSLDLKTNKSKSQKIASKSLIGILSFEVASIMSKSVQLWQSLSEHEVCRLRTEVVTSPGVKYLVSDDEDYLLGLACAEKLEDLDNVAGVVSRLGKKCHEPALVGFEHVYSDLLCGNIDYRDLEFLIKDMEARVKKMERYISATTNLYQELEVLTDLEHSARKLQRHNPTDGGNSGNFSGIVGGGSFYALHQKILWQRQEIKHLRDVSLWNQTYDKVVGLLARTVCTIYGRICSVFGSSAILGSLPAELRGHFSAQLYSNDDDYDGVHRFPAVSGSREPCGRSSPRHRLDSREIRFASGPLERRPVEAASVGHKSGPILSRIGSRKACYKRDLNTQTETSTTSTYWSSSPGRLFKECLSLNGNSSPKRQNLRVERGDAATAPNSGSGNGFHPVSHILPPSGPLHQNLHSDPVYPVPRNKGGFSPLVHSGLIYKQQQHTRSKYGSKYKLVHAPSSTLGGAALALHYANVIILVEKLVRFPHLVGQDARDDLYQMLPMSVRMALRSRLKSYAKNLASTIYDAPLAADWKDALETILEWLAPLAHNMIRWQSEHNFEQQRVVSRTNVLLLQTLYFADQLKTEAAIAELLIGLNYVCRYEQEIRASGLMDCSSQDYDEYLEWHL</sequence>
<dbReference type="InterPro" id="IPR007700">
    <property type="entry name" value="DUF668"/>
</dbReference>
<evidence type="ECO:0000313" key="5">
    <source>
        <dbReference type="Proteomes" id="UP000824469"/>
    </source>
</evidence>
<feature type="domain" description="DUF668" evidence="2">
    <location>
        <begin position="477"/>
        <end position="568"/>
    </location>
</feature>
<dbReference type="Pfam" id="PF05003">
    <property type="entry name" value="DUF668"/>
    <property type="match status" value="1"/>
</dbReference>
<evidence type="ECO:0008006" key="6">
    <source>
        <dbReference type="Google" id="ProtNLM"/>
    </source>
</evidence>
<dbReference type="AlphaFoldDB" id="A0AA38GK36"/>
<dbReference type="GO" id="GO:0045927">
    <property type="term" value="P:positive regulation of growth"/>
    <property type="evidence" value="ECO:0007669"/>
    <property type="project" value="InterPro"/>
</dbReference>
<evidence type="ECO:0000259" key="3">
    <source>
        <dbReference type="Pfam" id="PF11961"/>
    </source>
</evidence>
<evidence type="ECO:0000259" key="2">
    <source>
        <dbReference type="Pfam" id="PF05003"/>
    </source>
</evidence>
<dbReference type="EMBL" id="JAHRHJ020000002">
    <property type="protein sequence ID" value="KAH9324912.1"/>
    <property type="molecule type" value="Genomic_DNA"/>
</dbReference>
<dbReference type="PANTHER" id="PTHR31371:SF2">
    <property type="entry name" value="PLANT_PROTEIN (DUF668)"/>
    <property type="match status" value="1"/>
</dbReference>
<evidence type="ECO:0000256" key="1">
    <source>
        <dbReference type="SAM" id="MobiDB-lite"/>
    </source>
</evidence>
<dbReference type="Pfam" id="PF11961">
    <property type="entry name" value="DUF3475"/>
    <property type="match status" value="1"/>
</dbReference>
<accession>A0AA38GK36</accession>
<dbReference type="InterPro" id="IPR021864">
    <property type="entry name" value="DUF3475"/>
</dbReference>
<evidence type="ECO:0000313" key="4">
    <source>
        <dbReference type="EMBL" id="KAH9324912.1"/>
    </source>
</evidence>
<gene>
    <name evidence="4" type="ORF">KI387_005090</name>
</gene>
<feature type="domain" description="DUF3475" evidence="3">
    <location>
        <begin position="46"/>
        <end position="102"/>
    </location>
</feature>
<dbReference type="OMA" id="FNFPCGT"/>
<proteinExistence type="predicted"/>
<feature type="region of interest" description="Disordered" evidence="1">
    <location>
        <begin position="381"/>
        <end position="436"/>
    </location>
</feature>